<evidence type="ECO:0000313" key="16">
    <source>
        <dbReference type="Proteomes" id="UP000580250"/>
    </source>
</evidence>
<evidence type="ECO:0000256" key="11">
    <source>
        <dbReference type="ARBA" id="ARBA00023180"/>
    </source>
</evidence>
<comment type="caution">
    <text evidence="15">The sequence shown here is derived from an EMBL/GenBank/DDBJ whole genome shotgun (WGS) entry which is preliminary data.</text>
</comment>
<dbReference type="InterPro" id="IPR055270">
    <property type="entry name" value="Glyco_tran_10_C"/>
</dbReference>
<feature type="domain" description="Fucosyltransferase C-terminal" evidence="13">
    <location>
        <begin position="87"/>
        <end position="258"/>
    </location>
</feature>
<dbReference type="SUPFAM" id="SSF53756">
    <property type="entry name" value="UDP-Glycosyltransferase/glycogen phosphorylase"/>
    <property type="match status" value="1"/>
</dbReference>
<keyword evidence="4 12" id="KW-0328">Glycosyltransferase</keyword>
<proteinExistence type="inferred from homology"/>
<dbReference type="EMBL" id="CAJEWN010000113">
    <property type="protein sequence ID" value="CAD2165881.1"/>
    <property type="molecule type" value="Genomic_DNA"/>
</dbReference>
<keyword evidence="5 12" id="KW-0808">Transferase</keyword>
<dbReference type="Pfam" id="PF00852">
    <property type="entry name" value="Glyco_transf_10"/>
    <property type="match status" value="1"/>
</dbReference>
<name>A0A6V7UUR5_MELEN</name>
<comment type="subcellular location">
    <subcellularLocation>
        <location evidence="1 12">Golgi apparatus</location>
        <location evidence="1 12">Golgi stack membrane</location>
        <topology evidence="1 12">Single-pass type II membrane protein</topology>
    </subcellularLocation>
</comment>
<dbReference type="PANTHER" id="PTHR48438">
    <property type="entry name" value="ALPHA-(1,3)-FUCOSYLTRANSFERASE C-RELATED"/>
    <property type="match status" value="1"/>
</dbReference>
<dbReference type="InterPro" id="IPR038577">
    <property type="entry name" value="GT10-like_C_sf"/>
</dbReference>
<evidence type="ECO:0000259" key="14">
    <source>
        <dbReference type="Pfam" id="PF17039"/>
    </source>
</evidence>
<keyword evidence="10" id="KW-0472">Membrane</keyword>
<comment type="similarity">
    <text evidence="3 12">Belongs to the glycosyltransferase 10 family.</text>
</comment>
<dbReference type="Proteomes" id="UP000580250">
    <property type="component" value="Unassembled WGS sequence"/>
</dbReference>
<keyword evidence="7" id="KW-0735">Signal-anchor</keyword>
<dbReference type="FunFam" id="3.40.50.11660:FF:000002">
    <property type="entry name" value="Alpha-(1,3)-fucosyltransferase"/>
    <property type="match status" value="1"/>
</dbReference>
<evidence type="ECO:0000256" key="9">
    <source>
        <dbReference type="ARBA" id="ARBA00023034"/>
    </source>
</evidence>
<dbReference type="AlphaFoldDB" id="A0A6V7UUR5"/>
<dbReference type="EC" id="2.4.1.-" evidence="12"/>
<keyword evidence="6 12" id="KW-0812">Transmembrane</keyword>
<accession>A0A6V7UUR5</accession>
<dbReference type="Pfam" id="PF17039">
    <property type="entry name" value="Glyco_tran_10_N"/>
    <property type="match status" value="1"/>
</dbReference>
<dbReference type="OrthoDB" id="427096at2759"/>
<organism evidence="15 16">
    <name type="scientific">Meloidogyne enterolobii</name>
    <name type="common">Root-knot nematode worm</name>
    <name type="synonym">Meloidogyne mayaguensis</name>
    <dbReference type="NCBI Taxonomy" id="390850"/>
    <lineage>
        <taxon>Eukaryota</taxon>
        <taxon>Metazoa</taxon>
        <taxon>Ecdysozoa</taxon>
        <taxon>Nematoda</taxon>
        <taxon>Chromadorea</taxon>
        <taxon>Rhabditida</taxon>
        <taxon>Tylenchina</taxon>
        <taxon>Tylenchomorpha</taxon>
        <taxon>Tylenchoidea</taxon>
        <taxon>Meloidogynidae</taxon>
        <taxon>Meloidogyninae</taxon>
        <taxon>Meloidogyne</taxon>
    </lineage>
</organism>
<protein>
    <recommendedName>
        <fullName evidence="12">Fucosyltransferase</fullName>
        <ecNumber evidence="12">2.4.1.-</ecNumber>
    </recommendedName>
</protein>
<reference evidence="15 16" key="1">
    <citation type="submission" date="2020-08" db="EMBL/GenBank/DDBJ databases">
        <authorList>
            <person name="Koutsovoulos G."/>
            <person name="Danchin GJ E."/>
        </authorList>
    </citation>
    <scope>NUCLEOTIDE SEQUENCE [LARGE SCALE GENOMIC DNA]</scope>
</reference>
<keyword evidence="11" id="KW-0325">Glycoprotein</keyword>
<evidence type="ECO:0000256" key="8">
    <source>
        <dbReference type="ARBA" id="ARBA00022989"/>
    </source>
</evidence>
<gene>
    <name evidence="15" type="ORF">MENT_LOCUS17450</name>
</gene>
<evidence type="ECO:0000256" key="7">
    <source>
        <dbReference type="ARBA" id="ARBA00022968"/>
    </source>
</evidence>
<dbReference type="PANTHER" id="PTHR48438:SF1">
    <property type="entry name" value="ALPHA-(1,3)-FUCOSYLTRANSFERASE C-RELATED"/>
    <property type="match status" value="1"/>
</dbReference>
<evidence type="ECO:0000256" key="4">
    <source>
        <dbReference type="ARBA" id="ARBA00022676"/>
    </source>
</evidence>
<comment type="pathway">
    <text evidence="2">Protein modification; protein glycosylation.</text>
</comment>
<sequence length="294" mass="34042">MLATASAVIFNYVDTNVERRPGQYFVFYSQESPIHMSINSKSDFFNMSFGFRMDTPGASPYGFAALLAPESKPNKNKLNKQINELIAKKRKDVAWFVSHCSTHSKREWIAKEMQKYINVDIYGSCGTLQCSKGVGLKCVQMLNTDYWFYFAAENSICKDYLTEKIWDQGLSTFSVPIVLKRSLVQHLLPPFSFIAVDDYKSIREFTYHLKTLINTPQEYMKYLLWRYDYVSVKLNGDTDPRAEKLFGVCQICKLTQMHPSPIITLPAPVNEWWDNSCDKSDLLIKKFKKNDEEN</sequence>
<dbReference type="InterPro" id="IPR031481">
    <property type="entry name" value="Glyco_tran_10_N"/>
</dbReference>
<dbReference type="GO" id="GO:0008417">
    <property type="term" value="F:fucosyltransferase activity"/>
    <property type="evidence" value="ECO:0007669"/>
    <property type="project" value="InterPro"/>
</dbReference>
<keyword evidence="9 12" id="KW-0333">Golgi apparatus</keyword>
<evidence type="ECO:0000313" key="15">
    <source>
        <dbReference type="EMBL" id="CAD2165881.1"/>
    </source>
</evidence>
<dbReference type="GO" id="GO:0032580">
    <property type="term" value="C:Golgi cisterna membrane"/>
    <property type="evidence" value="ECO:0007669"/>
    <property type="project" value="UniProtKB-SubCell"/>
</dbReference>
<dbReference type="UniPathway" id="UPA00378"/>
<evidence type="ECO:0000259" key="13">
    <source>
        <dbReference type="Pfam" id="PF00852"/>
    </source>
</evidence>
<evidence type="ECO:0000256" key="1">
    <source>
        <dbReference type="ARBA" id="ARBA00004447"/>
    </source>
</evidence>
<evidence type="ECO:0000256" key="10">
    <source>
        <dbReference type="ARBA" id="ARBA00023136"/>
    </source>
</evidence>
<evidence type="ECO:0000256" key="2">
    <source>
        <dbReference type="ARBA" id="ARBA00004922"/>
    </source>
</evidence>
<dbReference type="Gene3D" id="3.40.50.11660">
    <property type="entry name" value="Glycosyl transferase family 10, C-terminal domain"/>
    <property type="match status" value="1"/>
</dbReference>
<evidence type="ECO:0000256" key="3">
    <source>
        <dbReference type="ARBA" id="ARBA00008919"/>
    </source>
</evidence>
<feature type="domain" description="Fucosyltransferase N-terminal" evidence="14">
    <location>
        <begin position="3"/>
        <end position="62"/>
    </location>
</feature>
<dbReference type="InterPro" id="IPR001503">
    <property type="entry name" value="Glyco_trans_10"/>
</dbReference>
<evidence type="ECO:0000256" key="12">
    <source>
        <dbReference type="RuleBase" id="RU003832"/>
    </source>
</evidence>
<evidence type="ECO:0000256" key="5">
    <source>
        <dbReference type="ARBA" id="ARBA00022679"/>
    </source>
</evidence>
<keyword evidence="8" id="KW-1133">Transmembrane helix</keyword>
<evidence type="ECO:0000256" key="6">
    <source>
        <dbReference type="ARBA" id="ARBA00022692"/>
    </source>
</evidence>